<dbReference type="InterPro" id="IPR039910">
    <property type="entry name" value="D15-like"/>
</dbReference>
<sequence>MPLHYPPSPPLHNTASPRDQEPDDGDWDKVRKWQEERLAKKLRGEYESAVLHLSQLVNNNMSTPLRIASVRVEGAPKTRESFLAWLIHPHLQPSAPAASGEGSSTLGSVLHTTRGISRVLSETDIFHSVEAKIEKSRDALAGEDDVDVVIKARERGRFFMKTSTEMGNGEGNASLTARARNTFGGAETLEGNVSLGTQTRRAYQASLSLPLMPNLKTTGTLSAFGTDRDNTSFASSTEGLRGVKAAVRHQLAPSSHHELAYELVSRHLGALTPSASLSTRLSAGTSLKSALSHTLVRDTRDDPVMGSRGWYARVHHEFAGLGGDARFHKMEGEGQFSRRLFPGTWISFAARAGHIYRIGDTPTYFSDRFQLGGPLSVRSFRANSMGPRDGADSLGGEVHWSAGVSLISDIPTKPQWPVKTHLFVNAGKLDTPSPSKPLQECLANPSVSAGVGLIYRFDPVRVEVNFGVPLVASKSDGYRRGFHVGIGLDFL</sequence>
<feature type="compositionally biased region" description="Pro residues" evidence="6">
    <location>
        <begin position="1"/>
        <end position="10"/>
    </location>
</feature>
<keyword evidence="5" id="KW-0472">Membrane</keyword>
<dbReference type="AlphaFoldDB" id="A0A166C8X5"/>
<comment type="similarity">
    <text evidence="2">Belongs to the SAM50/omp85 family.</text>
</comment>
<evidence type="ECO:0000256" key="4">
    <source>
        <dbReference type="ARBA" id="ARBA00022692"/>
    </source>
</evidence>
<keyword evidence="4" id="KW-0812">Transmembrane</keyword>
<protein>
    <recommendedName>
        <fullName evidence="7">Bacterial surface antigen (D15) domain-containing protein</fullName>
    </recommendedName>
</protein>
<proteinExistence type="inferred from homology"/>
<dbReference type="GO" id="GO:0045040">
    <property type="term" value="P:protein insertion into mitochondrial outer membrane"/>
    <property type="evidence" value="ECO:0007669"/>
    <property type="project" value="TreeGrafter"/>
</dbReference>
<evidence type="ECO:0000256" key="1">
    <source>
        <dbReference type="ARBA" id="ARBA00004374"/>
    </source>
</evidence>
<name>A0A166C8X5_9AGAM</name>
<dbReference type="InterPro" id="IPR000184">
    <property type="entry name" value="Bac_surfAg_D15"/>
</dbReference>
<organism evidence="8 9">
    <name type="scientific">Athelia psychrophila</name>
    <dbReference type="NCBI Taxonomy" id="1759441"/>
    <lineage>
        <taxon>Eukaryota</taxon>
        <taxon>Fungi</taxon>
        <taxon>Dikarya</taxon>
        <taxon>Basidiomycota</taxon>
        <taxon>Agaricomycotina</taxon>
        <taxon>Agaricomycetes</taxon>
        <taxon>Agaricomycetidae</taxon>
        <taxon>Atheliales</taxon>
        <taxon>Atheliaceae</taxon>
        <taxon>Athelia</taxon>
    </lineage>
</organism>
<keyword evidence="3" id="KW-1134">Transmembrane beta strand</keyword>
<dbReference type="PANTHER" id="PTHR12815">
    <property type="entry name" value="SORTING AND ASSEMBLY MACHINERY SAMM50 PROTEIN FAMILY MEMBER"/>
    <property type="match status" value="1"/>
</dbReference>
<comment type="subcellular location">
    <subcellularLocation>
        <location evidence="1">Mitochondrion outer membrane</location>
        <topology evidence="1">Multi-pass membrane protein</topology>
    </subcellularLocation>
</comment>
<evidence type="ECO:0000256" key="2">
    <source>
        <dbReference type="ARBA" id="ARBA00010913"/>
    </source>
</evidence>
<dbReference type="OrthoDB" id="1724197at2759"/>
<feature type="region of interest" description="Disordered" evidence="6">
    <location>
        <begin position="1"/>
        <end position="27"/>
    </location>
</feature>
<keyword evidence="9" id="KW-1185">Reference proteome</keyword>
<evidence type="ECO:0000256" key="3">
    <source>
        <dbReference type="ARBA" id="ARBA00022452"/>
    </source>
</evidence>
<dbReference type="EMBL" id="KV417633">
    <property type="protein sequence ID" value="KZP13405.1"/>
    <property type="molecule type" value="Genomic_DNA"/>
</dbReference>
<gene>
    <name evidence="8" type="ORF">FIBSPDRAFT_835171</name>
</gene>
<dbReference type="PANTHER" id="PTHR12815:SF18">
    <property type="entry name" value="SORTING AND ASSEMBLY MACHINERY COMPONENT 50 HOMOLOG"/>
    <property type="match status" value="1"/>
</dbReference>
<evidence type="ECO:0000259" key="7">
    <source>
        <dbReference type="Pfam" id="PF01103"/>
    </source>
</evidence>
<evidence type="ECO:0000256" key="6">
    <source>
        <dbReference type="SAM" id="MobiDB-lite"/>
    </source>
</evidence>
<reference evidence="8 9" key="1">
    <citation type="journal article" date="2016" name="Mol. Biol. Evol.">
        <title>Comparative Genomics of Early-Diverging Mushroom-Forming Fungi Provides Insights into the Origins of Lignocellulose Decay Capabilities.</title>
        <authorList>
            <person name="Nagy L.G."/>
            <person name="Riley R."/>
            <person name="Tritt A."/>
            <person name="Adam C."/>
            <person name="Daum C."/>
            <person name="Floudas D."/>
            <person name="Sun H."/>
            <person name="Yadav J.S."/>
            <person name="Pangilinan J."/>
            <person name="Larsson K.H."/>
            <person name="Matsuura K."/>
            <person name="Barry K."/>
            <person name="Labutti K."/>
            <person name="Kuo R."/>
            <person name="Ohm R.A."/>
            <person name="Bhattacharya S.S."/>
            <person name="Shirouzu T."/>
            <person name="Yoshinaga Y."/>
            <person name="Martin F.M."/>
            <person name="Grigoriev I.V."/>
            <person name="Hibbett D.S."/>
        </authorList>
    </citation>
    <scope>NUCLEOTIDE SEQUENCE [LARGE SCALE GENOMIC DNA]</scope>
    <source>
        <strain evidence="8 9">CBS 109695</strain>
    </source>
</reference>
<evidence type="ECO:0000256" key="5">
    <source>
        <dbReference type="ARBA" id="ARBA00023136"/>
    </source>
</evidence>
<dbReference type="Pfam" id="PF01103">
    <property type="entry name" value="Omp85"/>
    <property type="match status" value="1"/>
</dbReference>
<dbReference type="STRING" id="436010.A0A166C8X5"/>
<dbReference type="GO" id="GO:0005741">
    <property type="term" value="C:mitochondrial outer membrane"/>
    <property type="evidence" value="ECO:0007669"/>
    <property type="project" value="UniProtKB-SubCell"/>
</dbReference>
<dbReference type="Proteomes" id="UP000076532">
    <property type="component" value="Unassembled WGS sequence"/>
</dbReference>
<dbReference type="Gene3D" id="2.40.160.50">
    <property type="entry name" value="membrane protein fhac: a member of the omp85/tpsb transporter family"/>
    <property type="match status" value="1"/>
</dbReference>
<accession>A0A166C8X5</accession>
<feature type="domain" description="Bacterial surface antigen (D15)" evidence="7">
    <location>
        <begin position="181"/>
        <end position="490"/>
    </location>
</feature>
<evidence type="ECO:0000313" key="9">
    <source>
        <dbReference type="Proteomes" id="UP000076532"/>
    </source>
</evidence>
<evidence type="ECO:0000313" key="8">
    <source>
        <dbReference type="EMBL" id="KZP13405.1"/>
    </source>
</evidence>